<dbReference type="SUPFAM" id="SSF54791">
    <property type="entry name" value="Eukaryotic type KH-domain (KH-domain type I)"/>
    <property type="match status" value="5"/>
</dbReference>
<feature type="compositionally biased region" description="Low complexity" evidence="3">
    <location>
        <begin position="15"/>
        <end position="40"/>
    </location>
</feature>
<feature type="region of interest" description="Disordered" evidence="3">
    <location>
        <begin position="572"/>
        <end position="602"/>
    </location>
</feature>
<feature type="domain" description="K Homology" evidence="4">
    <location>
        <begin position="416"/>
        <end position="491"/>
    </location>
</feature>
<evidence type="ECO:0000313" key="6">
    <source>
        <dbReference type="Proteomes" id="UP001634007"/>
    </source>
</evidence>
<dbReference type="PANTHER" id="PTHR10288">
    <property type="entry name" value="KH DOMAIN CONTAINING RNA BINDING PROTEIN"/>
    <property type="match status" value="1"/>
</dbReference>
<evidence type="ECO:0000313" key="5">
    <source>
        <dbReference type="EMBL" id="KAL3730018.1"/>
    </source>
</evidence>
<gene>
    <name evidence="5" type="ORF">ACJRO7_027081</name>
</gene>
<dbReference type="Gene3D" id="3.30.310.210">
    <property type="match status" value="2"/>
</dbReference>
<dbReference type="InterPro" id="IPR004087">
    <property type="entry name" value="KH_dom"/>
</dbReference>
<dbReference type="SMART" id="SM00322">
    <property type="entry name" value="KH"/>
    <property type="match status" value="5"/>
</dbReference>
<feature type="region of interest" description="Disordered" evidence="3">
    <location>
        <begin position="497"/>
        <end position="533"/>
    </location>
</feature>
<dbReference type="GO" id="GO:0003723">
    <property type="term" value="F:RNA binding"/>
    <property type="evidence" value="ECO:0007669"/>
    <property type="project" value="UniProtKB-UniRule"/>
</dbReference>
<evidence type="ECO:0000259" key="4">
    <source>
        <dbReference type="SMART" id="SM00322"/>
    </source>
</evidence>
<feature type="domain" description="K Homology" evidence="4">
    <location>
        <begin position="623"/>
        <end position="693"/>
    </location>
</feature>
<feature type="region of interest" description="Disordered" evidence="3">
    <location>
        <begin position="1"/>
        <end position="52"/>
    </location>
</feature>
<protein>
    <recommendedName>
        <fullName evidence="4">K Homology domain-containing protein</fullName>
    </recommendedName>
</protein>
<reference evidence="5 6" key="1">
    <citation type="submission" date="2024-11" db="EMBL/GenBank/DDBJ databases">
        <title>Chromosome-level genome assembly of Eucalyptus globulus Labill. provides insights into its genome evolution.</title>
        <authorList>
            <person name="Li X."/>
        </authorList>
    </citation>
    <scope>NUCLEOTIDE SEQUENCE [LARGE SCALE GENOMIC DNA]</scope>
    <source>
        <strain evidence="5">CL2024</strain>
        <tissue evidence="5">Fresh tender leaves</tissue>
    </source>
</reference>
<organism evidence="5 6">
    <name type="scientific">Eucalyptus globulus</name>
    <name type="common">Tasmanian blue gum</name>
    <dbReference type="NCBI Taxonomy" id="34317"/>
    <lineage>
        <taxon>Eukaryota</taxon>
        <taxon>Viridiplantae</taxon>
        <taxon>Streptophyta</taxon>
        <taxon>Embryophyta</taxon>
        <taxon>Tracheophyta</taxon>
        <taxon>Spermatophyta</taxon>
        <taxon>Magnoliopsida</taxon>
        <taxon>eudicotyledons</taxon>
        <taxon>Gunneridae</taxon>
        <taxon>Pentapetalae</taxon>
        <taxon>rosids</taxon>
        <taxon>malvids</taxon>
        <taxon>Myrtales</taxon>
        <taxon>Myrtaceae</taxon>
        <taxon>Myrtoideae</taxon>
        <taxon>Eucalypteae</taxon>
        <taxon>Eucalyptus</taxon>
    </lineage>
</organism>
<dbReference type="EMBL" id="JBJKBG010000007">
    <property type="protein sequence ID" value="KAL3730018.1"/>
    <property type="molecule type" value="Genomic_DNA"/>
</dbReference>
<keyword evidence="1" id="KW-0677">Repeat</keyword>
<evidence type="ECO:0000256" key="1">
    <source>
        <dbReference type="ARBA" id="ARBA00022737"/>
    </source>
</evidence>
<dbReference type="PROSITE" id="PS50084">
    <property type="entry name" value="KH_TYPE_1"/>
    <property type="match status" value="5"/>
</dbReference>
<dbReference type="CDD" id="cd22460">
    <property type="entry name" value="KH-I_PEPPER_rpt2_like"/>
    <property type="match status" value="2"/>
</dbReference>
<feature type="compositionally biased region" description="Polar residues" evidence="3">
    <location>
        <begin position="572"/>
        <end position="581"/>
    </location>
</feature>
<name>A0ABD3JRD5_EUCGL</name>
<evidence type="ECO:0000256" key="2">
    <source>
        <dbReference type="PROSITE-ProRule" id="PRU00117"/>
    </source>
</evidence>
<dbReference type="Proteomes" id="UP001634007">
    <property type="component" value="Unassembled WGS sequence"/>
</dbReference>
<feature type="compositionally biased region" description="Polar residues" evidence="3">
    <location>
        <begin position="502"/>
        <end position="512"/>
    </location>
</feature>
<evidence type="ECO:0000256" key="3">
    <source>
        <dbReference type="SAM" id="MobiDB-lite"/>
    </source>
</evidence>
<dbReference type="InterPro" id="IPR004088">
    <property type="entry name" value="KH_dom_type_1"/>
</dbReference>
<dbReference type="Gene3D" id="3.30.1370.10">
    <property type="entry name" value="K Homology domain, type 1"/>
    <property type="match status" value="2"/>
</dbReference>
<feature type="region of interest" description="Disordered" evidence="3">
    <location>
        <begin position="118"/>
        <end position="144"/>
    </location>
</feature>
<accession>A0ABD3JRD5</accession>
<dbReference type="InterPro" id="IPR036612">
    <property type="entry name" value="KH_dom_type_1_sf"/>
</dbReference>
<keyword evidence="6" id="KW-1185">Reference proteome</keyword>
<comment type="caution">
    <text evidence="5">The sequence shown here is derived from an EMBL/GenBank/DDBJ whole genome shotgun (WGS) entry which is preliminary data.</text>
</comment>
<sequence>MGSSFLTPPAKRRPMSQASAASMPDPSPSLPAAAAAAAAAKRSRAPPPPLSVPPGHAAFRLLCHASRIGGVIGKSGATVKHLQQLTGARIRVEDAPQESPDRVITVIAPSAVAAKVSVSVSPDGGGEGRDESPGASDGSGDVEGKVEVSKAQEALVKVFERILEVAAESNGVGVGVGVVSCRVLAGKSQAGSVIGKGGKTVEKIRKESGCKIRVLTEQLPACASAGEEMIEIEGGVHGVKKALVAVSGCLQECPPADKIPDKARTTGGRTIDSLSLHTSPEIYGDLRQRNTGLSAMPSGAVNYGAGVHPLAVEVDRAPTIEAKALKQEVSYRILCSNDRVGGVIGRGGSIVKALQNESGASISVGPTVAESDERLITIMASENPESHYSPAQRAVVLVFKRSIEAGTEKGLDSGSGPVTARLVVPSNLVGCLLGKGGSIVTETRRITGTNIWIMVGDQVPKCASEDDGVVQISGEFSNVQNALYNITGRLRDNIISSSSNNLGSRTASSVLAESSPYGRQKDPVALGLDTSSGDSPGLSRYMTLTASTDQLELRHHLDHPSAPRLWTSQGVAGVPQRSNSDVGRGLQGVAGVPQRSNSDVGRGLTSLRSGTELGSGSKSAIVTNTTVEIVVPENVIHCVYGENGSNLSRLRQISGAKVTVHEPRLGKSESTIVISGTPDEAQAAQSLLHAFILTGS</sequence>
<feature type="domain" description="K Homology" evidence="4">
    <location>
        <begin position="327"/>
        <end position="403"/>
    </location>
</feature>
<dbReference type="AlphaFoldDB" id="A0ABD3JRD5"/>
<dbReference type="CDD" id="cd22462">
    <property type="entry name" value="KH-I_HEN4_like_rpt5"/>
    <property type="match status" value="1"/>
</dbReference>
<feature type="domain" description="K Homology" evidence="4">
    <location>
        <begin position="55"/>
        <end position="167"/>
    </location>
</feature>
<keyword evidence="2" id="KW-0694">RNA-binding</keyword>
<feature type="domain" description="K Homology" evidence="4">
    <location>
        <begin position="177"/>
        <end position="251"/>
    </location>
</feature>
<proteinExistence type="predicted"/>
<dbReference type="Pfam" id="PF00013">
    <property type="entry name" value="KH_1"/>
    <property type="match status" value="5"/>
</dbReference>